<dbReference type="AlphaFoldDB" id="A0AAT9GW70"/>
<dbReference type="EMBL" id="AP031573">
    <property type="protein sequence ID" value="BFM41684.1"/>
    <property type="molecule type" value="Genomic_DNA"/>
</dbReference>
<reference evidence="1" key="1">
    <citation type="submission" date="2024-05" db="EMBL/GenBank/DDBJ databases">
        <title>Whole-Genome Sequence of CFS9, a Potential Fish Probiotic Isolated from the Body Surface of Silurus asotus.</title>
        <authorList>
            <person name="Kojima M."/>
            <person name="Tobioka K."/>
            <person name="Yokota K."/>
            <person name="Nakatani H."/>
            <person name="Hori K."/>
            <person name="Tamaru Y."/>
            <person name="Okazaki F."/>
        </authorList>
    </citation>
    <scope>NUCLEOTIDE SEQUENCE</scope>
    <source>
        <strain evidence="1">CFS9</strain>
    </source>
</reference>
<proteinExistence type="predicted"/>
<gene>
    <name evidence="1" type="ORF">CFS9_03250</name>
</gene>
<evidence type="ECO:0008006" key="2">
    <source>
        <dbReference type="Google" id="ProtNLM"/>
    </source>
</evidence>
<evidence type="ECO:0000313" key="1">
    <source>
        <dbReference type="EMBL" id="BFM41684.1"/>
    </source>
</evidence>
<name>A0AAT9GW70_9FLAO</name>
<accession>A0AAT9GW70</accession>
<organism evidence="1">
    <name type="scientific">Flavobacterium sp. CFS9</name>
    <dbReference type="NCBI Taxonomy" id="3143118"/>
    <lineage>
        <taxon>Bacteria</taxon>
        <taxon>Pseudomonadati</taxon>
        <taxon>Bacteroidota</taxon>
        <taxon>Flavobacteriia</taxon>
        <taxon>Flavobacteriales</taxon>
        <taxon>Flavobacteriaceae</taxon>
        <taxon>Flavobacterium</taxon>
    </lineage>
</organism>
<sequence length="236" mass="27108">MSENLKITVENGVKELTILNGTAEPVYHKKAIEVKGGSINSALEYLSKKVVSAEIIEHSKLEFCYDKLYLKLLYDARERNPDVIEGSLKLHPDLEKFNINSGKSYSTFDLADFIKMNRHYFENKDYAMKLVAELRNFEGKVNRDLEAKTDERGNKRALINQVVESNIPTGFFLELPVFVGQEKQRLEVEINITADFSCSLISPDLKEFIDLESKKVLDNQLNQIKALHPELKVFEY</sequence>
<protein>
    <recommendedName>
        <fullName evidence="2">DUF2303 family protein</fullName>
    </recommendedName>
</protein>